<dbReference type="Pfam" id="PF03422">
    <property type="entry name" value="CBM_6"/>
    <property type="match status" value="1"/>
</dbReference>
<keyword evidence="2" id="KW-0858">Xylan degradation</keyword>
<dbReference type="SMART" id="SM00606">
    <property type="entry name" value="CBD_IV"/>
    <property type="match status" value="1"/>
</dbReference>
<evidence type="ECO:0000256" key="3">
    <source>
        <dbReference type="ARBA" id="ARBA00022729"/>
    </source>
</evidence>
<evidence type="ECO:0000256" key="5">
    <source>
        <dbReference type="ARBA" id="ARBA00023277"/>
    </source>
</evidence>
<dbReference type="CDD" id="cd09003">
    <property type="entry name" value="GH43_XynD-like"/>
    <property type="match status" value="1"/>
</dbReference>
<comment type="caution">
    <text evidence="10">The sequence shown here is derived from an EMBL/GenBank/DDBJ whole genome shotgun (WGS) entry which is preliminary data.</text>
</comment>
<dbReference type="InterPro" id="IPR008979">
    <property type="entry name" value="Galactose-bd-like_sf"/>
</dbReference>
<evidence type="ECO:0000259" key="9">
    <source>
        <dbReference type="PROSITE" id="PS51175"/>
    </source>
</evidence>
<organism evidence="10 11">
    <name type="scientific">Mobilitalea sibirica</name>
    <dbReference type="NCBI Taxonomy" id="1462919"/>
    <lineage>
        <taxon>Bacteria</taxon>
        <taxon>Bacillati</taxon>
        <taxon>Bacillota</taxon>
        <taxon>Clostridia</taxon>
        <taxon>Lachnospirales</taxon>
        <taxon>Lachnospiraceae</taxon>
        <taxon>Mobilitalea</taxon>
    </lineage>
</organism>
<dbReference type="InterPro" id="IPR006584">
    <property type="entry name" value="Cellulose-bd_IV"/>
</dbReference>
<dbReference type="Gene3D" id="2.60.120.260">
    <property type="entry name" value="Galactose-binding domain-like"/>
    <property type="match status" value="1"/>
</dbReference>
<dbReference type="PANTHER" id="PTHR43772:SF2">
    <property type="entry name" value="PUTATIVE (AFU_ORTHOLOGUE AFUA_2G04480)-RELATED"/>
    <property type="match status" value="1"/>
</dbReference>
<dbReference type="RefSeq" id="WP_197661158.1">
    <property type="nucleotide sequence ID" value="NZ_JAEAGR010000007.1"/>
</dbReference>
<comment type="similarity">
    <text evidence="1 8">Belongs to the glycosyl hydrolase 43 family.</text>
</comment>
<gene>
    <name evidence="10" type="ORF">I5677_08530</name>
</gene>
<evidence type="ECO:0000256" key="1">
    <source>
        <dbReference type="ARBA" id="ARBA00009865"/>
    </source>
</evidence>
<evidence type="ECO:0000256" key="4">
    <source>
        <dbReference type="ARBA" id="ARBA00022801"/>
    </source>
</evidence>
<proteinExistence type="inferred from homology"/>
<dbReference type="InterPro" id="IPR005084">
    <property type="entry name" value="CBM6"/>
</dbReference>
<dbReference type="GO" id="GO:0045493">
    <property type="term" value="P:xylan catabolic process"/>
    <property type="evidence" value="ECO:0007669"/>
    <property type="project" value="UniProtKB-KW"/>
</dbReference>
<dbReference type="GO" id="GO:0004553">
    <property type="term" value="F:hydrolase activity, hydrolyzing O-glycosyl compounds"/>
    <property type="evidence" value="ECO:0007669"/>
    <property type="project" value="InterPro"/>
</dbReference>
<accession>A0A8J7H2E2</accession>
<dbReference type="Pfam" id="PF04616">
    <property type="entry name" value="Glyco_hydro_43"/>
    <property type="match status" value="1"/>
</dbReference>
<protein>
    <submittedName>
        <fullName evidence="10">Family 43 glycosylhydrolase</fullName>
    </submittedName>
</protein>
<dbReference type="Proteomes" id="UP000623269">
    <property type="component" value="Unassembled WGS sequence"/>
</dbReference>
<reference evidence="10" key="1">
    <citation type="submission" date="2020-12" db="EMBL/GenBank/DDBJ databases">
        <title>M. sibirica DSM 26468T genome.</title>
        <authorList>
            <person name="Thieme N."/>
            <person name="Rettenmaier R."/>
            <person name="Zverlov V."/>
            <person name="Liebl W."/>
        </authorList>
    </citation>
    <scope>NUCLEOTIDE SEQUENCE</scope>
    <source>
        <strain evidence="10">DSM 26468</strain>
    </source>
</reference>
<keyword evidence="6 8" id="KW-0326">Glycosidase</keyword>
<name>A0A8J7H2E2_9FIRM</name>
<dbReference type="PROSITE" id="PS51175">
    <property type="entry name" value="CBM6"/>
    <property type="match status" value="1"/>
</dbReference>
<sequence length="497" mass="54811">MSIIQKSNELKKEIEAIFNEIKLTETIKELGDKNPLITQRLGADPYAIVYNDRVYIYMTGDIIEYDEEGKCTNNTYSKINTLNVISSADLVNWTDHGAIKAAGKEGAAKWGNNSWAPAVAYKNIEGKDRFFIYFANGGNGIGVLTSDSPIGPFVDPLGHALVSRSTPNCADVTWLFDPAVFVDDDGTGYLYVGGGVPEGKHANPGTGRVVKLGDDMISLAGEPVSMVDIPYLFEDSGINKIGNTYYYTYCSNFNVDEEATKTLGFKNGEIIYMTSSNPMGPFTFRGSILRNPGEFFGCYGNNHHCMFEFKGQFYIAYHTQILEKRLGISSGYRCTHIDPVTVKKDGSIEPITATEKGVKQVQSLNPFKQTEAVTIGTMGGIKTSLLEENGENSGTGNMIVTEPHTGDWIAVYGADFGNEGATRFKVNIKPSKFKSGAIQIRLDNLTGPVVGYVKIEAEDNDGFQEYTTELLTKVTGEHDLIFIFYGENYEIKNWYFS</sequence>
<evidence type="ECO:0000256" key="6">
    <source>
        <dbReference type="ARBA" id="ARBA00023295"/>
    </source>
</evidence>
<keyword evidence="4 8" id="KW-0378">Hydrolase</keyword>
<keyword evidence="3" id="KW-0732">Signal</keyword>
<dbReference type="InterPro" id="IPR006710">
    <property type="entry name" value="Glyco_hydro_43"/>
</dbReference>
<dbReference type="CDD" id="cd04084">
    <property type="entry name" value="CBM6_xylanase-like"/>
    <property type="match status" value="1"/>
</dbReference>
<keyword evidence="5" id="KW-0119">Carbohydrate metabolism</keyword>
<evidence type="ECO:0000256" key="7">
    <source>
        <dbReference type="PIRSR" id="PIRSR606710-2"/>
    </source>
</evidence>
<dbReference type="PANTHER" id="PTHR43772">
    <property type="entry name" value="ENDO-1,4-BETA-XYLANASE"/>
    <property type="match status" value="1"/>
</dbReference>
<dbReference type="EMBL" id="JAEAGR010000007">
    <property type="protein sequence ID" value="MBH1940934.1"/>
    <property type="molecule type" value="Genomic_DNA"/>
</dbReference>
<dbReference type="InterPro" id="IPR052176">
    <property type="entry name" value="Glycosyl_Hydrlase_43_Enz"/>
</dbReference>
<dbReference type="SUPFAM" id="SSF49785">
    <property type="entry name" value="Galactose-binding domain-like"/>
    <property type="match status" value="1"/>
</dbReference>
<dbReference type="InterPro" id="IPR023296">
    <property type="entry name" value="Glyco_hydro_beta-prop_sf"/>
</dbReference>
<dbReference type="GO" id="GO:0030246">
    <property type="term" value="F:carbohydrate binding"/>
    <property type="evidence" value="ECO:0007669"/>
    <property type="project" value="InterPro"/>
</dbReference>
<dbReference type="AlphaFoldDB" id="A0A8J7H2E2"/>
<feature type="domain" description="CBM6" evidence="9">
    <location>
        <begin position="368"/>
        <end position="497"/>
    </location>
</feature>
<evidence type="ECO:0000313" key="10">
    <source>
        <dbReference type="EMBL" id="MBH1940934.1"/>
    </source>
</evidence>
<feature type="site" description="Important for catalytic activity, responsible for pKa modulation of the active site Glu and correct orientation of both the proton donor and substrate" evidence="7">
    <location>
        <position position="177"/>
    </location>
</feature>
<evidence type="ECO:0000313" key="11">
    <source>
        <dbReference type="Proteomes" id="UP000623269"/>
    </source>
</evidence>
<dbReference type="Gene3D" id="2.115.10.20">
    <property type="entry name" value="Glycosyl hydrolase domain, family 43"/>
    <property type="match status" value="1"/>
</dbReference>
<keyword evidence="2" id="KW-0624">Polysaccharide degradation</keyword>
<evidence type="ECO:0000256" key="2">
    <source>
        <dbReference type="ARBA" id="ARBA00022651"/>
    </source>
</evidence>
<dbReference type="SUPFAM" id="SSF75005">
    <property type="entry name" value="Arabinanase/levansucrase/invertase"/>
    <property type="match status" value="1"/>
</dbReference>
<evidence type="ECO:0000256" key="8">
    <source>
        <dbReference type="RuleBase" id="RU361187"/>
    </source>
</evidence>
<keyword evidence="11" id="KW-1185">Reference proteome</keyword>